<organism evidence="3 4">
    <name type="scientific">Mycolicibacterium peregrinum</name>
    <name type="common">Mycobacterium peregrinum</name>
    <dbReference type="NCBI Taxonomy" id="43304"/>
    <lineage>
        <taxon>Bacteria</taxon>
        <taxon>Bacillati</taxon>
        <taxon>Actinomycetota</taxon>
        <taxon>Actinomycetes</taxon>
        <taxon>Mycobacteriales</taxon>
        <taxon>Mycobacteriaceae</taxon>
        <taxon>Mycolicibacterium</taxon>
    </lineage>
</organism>
<feature type="chain" id="PRO_5011401552" evidence="1">
    <location>
        <begin position="24"/>
        <end position="233"/>
    </location>
</feature>
<dbReference type="OrthoDB" id="1551126at2"/>
<dbReference type="Pfam" id="PF14032">
    <property type="entry name" value="PknH_C"/>
    <property type="match status" value="1"/>
</dbReference>
<dbReference type="RefSeq" id="WP_055115496.1">
    <property type="nucleotide sequence ID" value="NZ_JACKTU010000023.1"/>
</dbReference>
<dbReference type="EMBL" id="RWKA01000003">
    <property type="protein sequence ID" value="TGB45295.1"/>
    <property type="molecule type" value="Genomic_DNA"/>
</dbReference>
<proteinExistence type="predicted"/>
<dbReference type="InterPro" id="IPR038232">
    <property type="entry name" value="PknH-like_Extracell_sf"/>
</dbReference>
<protein>
    <submittedName>
        <fullName evidence="3">Sensor domain-containing protein</fullName>
    </submittedName>
</protein>
<evidence type="ECO:0000256" key="1">
    <source>
        <dbReference type="SAM" id="SignalP"/>
    </source>
</evidence>
<evidence type="ECO:0000313" key="3">
    <source>
        <dbReference type="EMBL" id="TGB45295.1"/>
    </source>
</evidence>
<reference evidence="3 4" key="1">
    <citation type="submission" date="2018-12" db="EMBL/GenBank/DDBJ databases">
        <title>Draft genome sequences of Mycolicibacterium peregrinum isolated from a pig with lymphadenitis and from soil on the same Japanese pig farm.</title>
        <authorList>
            <person name="Komatsu T."/>
            <person name="Ohya K."/>
            <person name="Sawai K."/>
            <person name="Odoi J.O."/>
            <person name="Otsu K."/>
            <person name="Ota A."/>
            <person name="Ito T."/>
            <person name="Kawai M."/>
            <person name="Maruyama F."/>
        </authorList>
    </citation>
    <scope>NUCLEOTIDE SEQUENCE [LARGE SCALE GENOMIC DNA]</scope>
    <source>
        <strain evidence="3 4">138</strain>
    </source>
</reference>
<dbReference type="AlphaFoldDB" id="A0A1X2B9N8"/>
<dbReference type="Gene3D" id="3.40.1000.70">
    <property type="entry name" value="PknH-like extracellular domain"/>
    <property type="match status" value="1"/>
</dbReference>
<dbReference type="Proteomes" id="UP000297792">
    <property type="component" value="Unassembled WGS sequence"/>
</dbReference>
<name>A0A1X2B9N8_MYCPR</name>
<comment type="caution">
    <text evidence="3">The sequence shown here is derived from an EMBL/GenBank/DDBJ whole genome shotgun (WGS) entry which is preliminary data.</text>
</comment>
<feature type="signal peptide" evidence="1">
    <location>
        <begin position="1"/>
        <end position="23"/>
    </location>
</feature>
<gene>
    <name evidence="3" type="ORF">EJD98_07520</name>
</gene>
<evidence type="ECO:0000259" key="2">
    <source>
        <dbReference type="Pfam" id="PF14032"/>
    </source>
</evidence>
<accession>A0A1X2B9N8</accession>
<evidence type="ECO:0000313" key="4">
    <source>
        <dbReference type="Proteomes" id="UP000297792"/>
    </source>
</evidence>
<dbReference type="GeneID" id="98798843"/>
<dbReference type="PROSITE" id="PS51257">
    <property type="entry name" value="PROKAR_LIPOPROTEIN"/>
    <property type="match status" value="1"/>
</dbReference>
<keyword evidence="1" id="KW-0732">Signal</keyword>
<feature type="domain" description="PknH-like extracellular" evidence="2">
    <location>
        <begin position="43"/>
        <end position="229"/>
    </location>
</feature>
<sequence>MSHRTVMVGLATVALLTAGCAQMVDGDAVRAQDSVPVVDEPLTESALEDVLLSPEEADEIIGVAGLEAMETRDISDTLNVNRNKLSEEDCRAAVFGAQEAVYADSGWTAVRDQVLTTPESRQSVEQTVVLYPSGDEARRFFDSSRQSWQECAGRTISIGTGDAATHWDIADVVADKYLFTQFSTEQQQTEWPCDHALAVAANVVFETWACGVGVDGNQAAALALHMADKAAAQ</sequence>
<keyword evidence="4" id="KW-1185">Reference proteome</keyword>
<dbReference type="InterPro" id="IPR026954">
    <property type="entry name" value="PknH-like_Extracell"/>
</dbReference>